<protein>
    <submittedName>
        <fullName evidence="1">Uncharacterized protein</fullName>
    </submittedName>
</protein>
<proteinExistence type="predicted"/>
<accession>A0A7V3RG02</accession>
<organism evidence="1">
    <name type="scientific">candidate division WOR-3 bacterium</name>
    <dbReference type="NCBI Taxonomy" id="2052148"/>
    <lineage>
        <taxon>Bacteria</taxon>
        <taxon>Bacteria division WOR-3</taxon>
    </lineage>
</organism>
<reference evidence="1" key="1">
    <citation type="journal article" date="2020" name="mSystems">
        <title>Genome- and Community-Level Interaction Insights into Carbon Utilization and Element Cycling Functions of Hydrothermarchaeota in Hydrothermal Sediment.</title>
        <authorList>
            <person name="Zhou Z."/>
            <person name="Liu Y."/>
            <person name="Xu W."/>
            <person name="Pan J."/>
            <person name="Luo Z.H."/>
            <person name="Li M."/>
        </authorList>
    </citation>
    <scope>NUCLEOTIDE SEQUENCE [LARGE SCALE GENOMIC DNA]</scope>
    <source>
        <strain evidence="1">SpSt-961</strain>
    </source>
</reference>
<gene>
    <name evidence="1" type="ORF">ENX68_00280</name>
</gene>
<name>A0A7V3RG02_UNCW3</name>
<dbReference type="Gene3D" id="2.60.40.3680">
    <property type="match status" value="1"/>
</dbReference>
<dbReference type="AlphaFoldDB" id="A0A7V3RG02"/>
<evidence type="ECO:0000313" key="1">
    <source>
        <dbReference type="EMBL" id="HGE77423.1"/>
    </source>
</evidence>
<sequence>MKRFLANFKIFLFFIFLTCCSKRGGIDFYQEKIIIEIDSLSAFVTGHYFFCNYYKTNKIVKFFYPFPIDVNHPFPDIIILDLPYERDTNGIHFSMLVKPGSDNSFKISYRQKLRKRFFRYITTTTRKWGRPIKYAEFIIYLPEEYQPKINYKVNKIELQNGRRCYKIIKRGFYPFEDLIIEW</sequence>
<dbReference type="EMBL" id="DTOZ01000014">
    <property type="protein sequence ID" value="HGE77423.1"/>
    <property type="molecule type" value="Genomic_DNA"/>
</dbReference>
<comment type="caution">
    <text evidence="1">The sequence shown here is derived from an EMBL/GenBank/DDBJ whole genome shotgun (WGS) entry which is preliminary data.</text>
</comment>